<proteinExistence type="predicted"/>
<dbReference type="EMBL" id="LAZR01036600">
    <property type="protein sequence ID" value="KKL24423.1"/>
    <property type="molecule type" value="Genomic_DNA"/>
</dbReference>
<accession>A0A0F9EKL6</accession>
<dbReference type="AlphaFoldDB" id="A0A0F9EKL6"/>
<reference evidence="1" key="1">
    <citation type="journal article" date="2015" name="Nature">
        <title>Complex archaea that bridge the gap between prokaryotes and eukaryotes.</title>
        <authorList>
            <person name="Spang A."/>
            <person name="Saw J.H."/>
            <person name="Jorgensen S.L."/>
            <person name="Zaremba-Niedzwiedzka K."/>
            <person name="Martijn J."/>
            <person name="Lind A.E."/>
            <person name="van Eijk R."/>
            <person name="Schleper C."/>
            <person name="Guy L."/>
            <person name="Ettema T.J."/>
        </authorList>
    </citation>
    <scope>NUCLEOTIDE SEQUENCE</scope>
</reference>
<gene>
    <name evidence="1" type="ORF">LCGC14_2415480</name>
</gene>
<name>A0A0F9EKL6_9ZZZZ</name>
<sequence length="98" mass="10872">MIEIDETRMQEVSQRLHFGMAGIEHVRSIINLANESNVISQLPDSVDGSATRRFTTLYRAYGSEQAAKQLGLRRTADVEVLREYLGLRALTPRAGPAG</sequence>
<comment type="caution">
    <text evidence="1">The sequence shown here is derived from an EMBL/GenBank/DDBJ whole genome shotgun (WGS) entry which is preliminary data.</text>
</comment>
<evidence type="ECO:0000313" key="1">
    <source>
        <dbReference type="EMBL" id="KKL24423.1"/>
    </source>
</evidence>
<protein>
    <submittedName>
        <fullName evidence="1">Uncharacterized protein</fullName>
    </submittedName>
</protein>
<organism evidence="1">
    <name type="scientific">marine sediment metagenome</name>
    <dbReference type="NCBI Taxonomy" id="412755"/>
    <lineage>
        <taxon>unclassified sequences</taxon>
        <taxon>metagenomes</taxon>
        <taxon>ecological metagenomes</taxon>
    </lineage>
</organism>